<dbReference type="GO" id="GO:0005509">
    <property type="term" value="F:calcium ion binding"/>
    <property type="evidence" value="ECO:0007669"/>
    <property type="project" value="InterPro"/>
</dbReference>
<dbReference type="PROSITE" id="PS01187">
    <property type="entry name" value="EGF_CA"/>
    <property type="match status" value="1"/>
</dbReference>
<evidence type="ECO:0000256" key="1">
    <source>
        <dbReference type="ARBA" id="ARBA00004302"/>
    </source>
</evidence>
<keyword evidence="7" id="KW-0106">Calcium</keyword>
<dbReference type="PROSITE" id="PS50993">
    <property type="entry name" value="NIDOGEN_G2"/>
    <property type="match status" value="1"/>
</dbReference>
<dbReference type="InterPro" id="IPR001881">
    <property type="entry name" value="EGF-like_Ca-bd_dom"/>
</dbReference>
<dbReference type="SMART" id="SM00211">
    <property type="entry name" value="TY"/>
    <property type="match status" value="4"/>
</dbReference>
<evidence type="ECO:0000259" key="19">
    <source>
        <dbReference type="PROSITE" id="PS51162"/>
    </source>
</evidence>
<dbReference type="InterPro" id="IPR000152">
    <property type="entry name" value="EGF-type_Asp/Asn_hydroxyl_site"/>
</dbReference>
<dbReference type="Xenbase" id="XB-GENE-967329">
    <property type="gene designation" value="nid2"/>
</dbReference>
<evidence type="ECO:0000256" key="5">
    <source>
        <dbReference type="ARBA" id="ARBA00022729"/>
    </source>
</evidence>
<feature type="domain" description="Thyroglobulin type-1" evidence="19">
    <location>
        <begin position="1079"/>
        <end position="1151"/>
    </location>
</feature>
<dbReference type="PROSITE" id="PS00010">
    <property type="entry name" value="ASX_HYDROXYL"/>
    <property type="match status" value="2"/>
</dbReference>
<reference evidence="21" key="1">
    <citation type="journal article" date="2010" name="Science">
        <title>The genome of the Western clawed frog Xenopus tropicalis.</title>
        <authorList>
            <person name="Hellsten U."/>
            <person name="Harland R.M."/>
            <person name="Gilchrist M.J."/>
            <person name="Hendrix D."/>
            <person name="Jurka J."/>
            <person name="Kapitonov V."/>
            <person name="Ovcharenko I."/>
            <person name="Putnam N.H."/>
            <person name="Shu S."/>
            <person name="Taher L."/>
            <person name="Blitz I.L."/>
            <person name="Blumberg B."/>
            <person name="Dichmann D.S."/>
            <person name="Dubchak I."/>
            <person name="Amaya E."/>
            <person name="Detter J.C."/>
            <person name="Fletcher R."/>
            <person name="Gerhard D.S."/>
            <person name="Goodstein D."/>
            <person name="Graves T."/>
            <person name="Grigoriev I.V."/>
            <person name="Grimwood J."/>
            <person name="Kawashima T."/>
            <person name="Lindquist E."/>
            <person name="Lucas S.M."/>
            <person name="Mead P.E."/>
            <person name="Mitros T."/>
            <person name="Ogino H."/>
            <person name="Ohta Y."/>
            <person name="Poliakov A.V."/>
            <person name="Pollet N."/>
            <person name="Robert J."/>
            <person name="Salamov A."/>
            <person name="Sater A.K."/>
            <person name="Schmutz J."/>
            <person name="Terry A."/>
            <person name="Vize P.D."/>
            <person name="Warren W.C."/>
            <person name="Wells D."/>
            <person name="Wills A."/>
            <person name="Wilson R.K."/>
            <person name="Zimmerman L.B."/>
            <person name="Zorn A.M."/>
            <person name="Grainger R."/>
            <person name="Grammer T."/>
            <person name="Khokha M.K."/>
            <person name="Richardson P.M."/>
            <person name="Rokhsar D.S."/>
        </authorList>
    </citation>
    <scope>NUCLEOTIDE SEQUENCE [LARGE SCALE GENOMIC DNA]</scope>
    <source>
        <strain evidence="21">Nigerian</strain>
    </source>
</reference>
<feature type="domain" description="EGF-like" evidence="17">
    <location>
        <begin position="789"/>
        <end position="831"/>
    </location>
</feature>
<dbReference type="InterPro" id="IPR000742">
    <property type="entry name" value="EGF"/>
</dbReference>
<dbReference type="Gene3D" id="2.10.25.10">
    <property type="entry name" value="Laminin"/>
    <property type="match status" value="4"/>
</dbReference>
<evidence type="ECO:0000256" key="13">
    <source>
        <dbReference type="PROSITE-ProRule" id="PRU00461"/>
    </source>
</evidence>
<dbReference type="PROSITE" id="PS00484">
    <property type="entry name" value="THYROGLOBULIN_1_1"/>
    <property type="match status" value="4"/>
</dbReference>
<feature type="disulfide bond" evidence="14">
    <location>
        <begin position="1039"/>
        <end position="1046"/>
    </location>
</feature>
<dbReference type="GO" id="GO:0007160">
    <property type="term" value="P:cell-matrix adhesion"/>
    <property type="evidence" value="ECO:0007669"/>
    <property type="project" value="InterPro"/>
</dbReference>
<accession>A0A6I8QSB2</accession>
<keyword evidence="3" id="KW-0272">Extracellular matrix</keyword>
<dbReference type="PROSITE" id="PS50026">
    <property type="entry name" value="EGF_3"/>
    <property type="match status" value="4"/>
</dbReference>
<keyword evidence="9" id="KW-0130">Cell adhesion</keyword>
<proteinExistence type="predicted"/>
<dbReference type="Pfam" id="PF12947">
    <property type="entry name" value="EGF_3"/>
    <property type="match status" value="1"/>
</dbReference>
<dbReference type="InterPro" id="IPR009017">
    <property type="entry name" value="GFP"/>
</dbReference>
<evidence type="ECO:0000259" key="18">
    <source>
        <dbReference type="PROSITE" id="PS50993"/>
    </source>
</evidence>
<feature type="compositionally biased region" description="Basic and acidic residues" evidence="15">
    <location>
        <begin position="379"/>
        <end position="388"/>
    </location>
</feature>
<dbReference type="Ensembl" id="ENSXETT00000073614">
    <property type="protein sequence ID" value="ENSXETP00000076174"/>
    <property type="gene ID" value="ENSXETG00000012198"/>
</dbReference>
<dbReference type="Pfam" id="PF06119">
    <property type="entry name" value="NIDO"/>
    <property type="match status" value="1"/>
</dbReference>
<evidence type="ECO:0000256" key="3">
    <source>
        <dbReference type="ARBA" id="ARBA00022530"/>
    </source>
</evidence>
<dbReference type="InterPro" id="IPR011042">
    <property type="entry name" value="6-blade_b-propeller_TolB-like"/>
</dbReference>
<evidence type="ECO:0000259" key="20">
    <source>
        <dbReference type="PROSITE" id="PS51220"/>
    </source>
</evidence>
<feature type="domain" description="EGF-like" evidence="17">
    <location>
        <begin position="878"/>
        <end position="914"/>
    </location>
</feature>
<evidence type="ECO:0000256" key="6">
    <source>
        <dbReference type="ARBA" id="ARBA00022737"/>
    </source>
</evidence>
<dbReference type="FunFam" id="4.10.800.10:FF:000001">
    <property type="entry name" value="Testican-3 isoform 2"/>
    <property type="match status" value="2"/>
</dbReference>
<feature type="repeat" description="LDL-receptor class B" evidence="13">
    <location>
        <begin position="1386"/>
        <end position="1430"/>
    </location>
</feature>
<evidence type="ECO:0000256" key="4">
    <source>
        <dbReference type="ARBA" id="ARBA00022536"/>
    </source>
</evidence>
<feature type="region of interest" description="Disordered" evidence="15">
    <location>
        <begin position="411"/>
        <end position="430"/>
    </location>
</feature>
<dbReference type="InterPro" id="IPR000716">
    <property type="entry name" value="Thyroglobulin_1"/>
</dbReference>
<dbReference type="SMART" id="SM00179">
    <property type="entry name" value="EGF_CA"/>
    <property type="match status" value="3"/>
</dbReference>
<feature type="compositionally biased region" description="Basic and acidic residues" evidence="15">
    <location>
        <begin position="285"/>
        <end position="296"/>
    </location>
</feature>
<reference evidence="21" key="2">
    <citation type="submission" date="2020-05" db="UniProtKB">
        <authorList>
            <consortium name="Ensembl"/>
        </authorList>
    </citation>
    <scope>IDENTIFICATION</scope>
</reference>
<dbReference type="PROSITE" id="PS51220">
    <property type="entry name" value="NIDO"/>
    <property type="match status" value="1"/>
</dbReference>
<keyword evidence="2" id="KW-0964">Secreted</keyword>
<feature type="disulfide bond" evidence="14">
    <location>
        <begin position="1120"/>
        <end position="1127"/>
    </location>
</feature>
<evidence type="ECO:0000256" key="11">
    <source>
        <dbReference type="ARBA" id="ARBA00023180"/>
    </source>
</evidence>
<dbReference type="CDD" id="cd00255">
    <property type="entry name" value="nidG2"/>
    <property type="match status" value="1"/>
</dbReference>
<dbReference type="SMART" id="SM00135">
    <property type="entry name" value="LY"/>
    <property type="match status" value="5"/>
</dbReference>
<evidence type="ECO:0000313" key="21">
    <source>
        <dbReference type="Ensembl" id="ENSXETP00000076174"/>
    </source>
</evidence>
<dbReference type="FunCoup" id="A0A6I8QSB2">
    <property type="interactions" value="535"/>
</dbReference>
<dbReference type="GeneTree" id="ENSGT00940000157901"/>
<dbReference type="Gene3D" id="2.120.10.30">
    <property type="entry name" value="TolB, C-terminal domain"/>
    <property type="match status" value="1"/>
</dbReference>
<evidence type="ECO:0000259" key="17">
    <source>
        <dbReference type="PROSITE" id="PS50026"/>
    </source>
</evidence>
<evidence type="ECO:0000256" key="9">
    <source>
        <dbReference type="ARBA" id="ARBA00022889"/>
    </source>
</evidence>
<feature type="disulfide bond" evidence="14">
    <location>
        <begin position="1199"/>
        <end position="1206"/>
    </location>
</feature>
<dbReference type="PROSITE" id="PS51120">
    <property type="entry name" value="LDLRB"/>
    <property type="match status" value="3"/>
</dbReference>
<feature type="compositionally biased region" description="Acidic residues" evidence="15">
    <location>
        <begin position="297"/>
        <end position="318"/>
    </location>
</feature>
<feature type="region of interest" description="Disordered" evidence="15">
    <location>
        <begin position="359"/>
        <end position="404"/>
    </location>
</feature>
<feature type="disulfide bond" evidence="12">
    <location>
        <begin position="846"/>
        <end position="863"/>
    </location>
</feature>
<dbReference type="SUPFAM" id="SSF57184">
    <property type="entry name" value="Growth factor receptor domain"/>
    <property type="match status" value="1"/>
</dbReference>
<dbReference type="SUPFAM" id="SSF63825">
    <property type="entry name" value="YWTD domain"/>
    <property type="match status" value="1"/>
</dbReference>
<dbReference type="SUPFAM" id="SSF57610">
    <property type="entry name" value="Thyroglobulin type-1 domain"/>
    <property type="match status" value="4"/>
</dbReference>
<feature type="domain" description="Thyroglobulin type-1" evidence="19">
    <location>
        <begin position="1161"/>
        <end position="1229"/>
    </location>
</feature>
<dbReference type="Pfam" id="PF00086">
    <property type="entry name" value="Thyroglobulin_1"/>
    <property type="match status" value="4"/>
</dbReference>
<feature type="repeat" description="LDL-receptor class B" evidence="13">
    <location>
        <begin position="1343"/>
        <end position="1385"/>
    </location>
</feature>
<dbReference type="Gene3D" id="4.10.800.10">
    <property type="entry name" value="Thyroglobulin type-1"/>
    <property type="match status" value="4"/>
</dbReference>
<keyword evidence="6" id="KW-0677">Repeat</keyword>
<dbReference type="PANTHER" id="PTHR12352">
    <property type="entry name" value="SECRETED MODULAR CALCIUM-BINDING PROTEIN"/>
    <property type="match status" value="1"/>
</dbReference>
<keyword evidence="8" id="KW-0084">Basement membrane</keyword>
<keyword evidence="11" id="KW-0325">Glycoprotein</keyword>
<dbReference type="InterPro" id="IPR049883">
    <property type="entry name" value="NOTCH1_EGF-like"/>
</dbReference>
<dbReference type="Bgee" id="ENSXETG00000012198">
    <property type="expression patterns" value="Expressed in neurula embryo and 14 other cell types or tissues"/>
</dbReference>
<evidence type="ECO:0000256" key="14">
    <source>
        <dbReference type="PROSITE-ProRule" id="PRU00500"/>
    </source>
</evidence>
<dbReference type="InterPro" id="IPR036857">
    <property type="entry name" value="Thyroglobulin_1_sf"/>
</dbReference>
<feature type="region of interest" description="Disordered" evidence="15">
    <location>
        <begin position="275"/>
        <end position="340"/>
    </location>
</feature>
<dbReference type="InterPro" id="IPR006605">
    <property type="entry name" value="G2_nidogen/fibulin_G2F"/>
</dbReference>
<dbReference type="PANTHER" id="PTHR12352:SF3">
    <property type="entry name" value="NIDOGEN-2"/>
    <property type="match status" value="1"/>
</dbReference>
<dbReference type="FunFam" id="2.120.10.30:FF:000030">
    <property type="entry name" value="Nidogen 1"/>
    <property type="match status" value="1"/>
</dbReference>
<dbReference type="InterPro" id="IPR024731">
    <property type="entry name" value="NELL2-like_EGF"/>
</dbReference>
<dbReference type="InterPro" id="IPR018097">
    <property type="entry name" value="EGF_Ca-bd_CS"/>
</dbReference>
<feature type="domain" description="Thyroglobulin type-1" evidence="19">
    <location>
        <begin position="1002"/>
        <end position="1070"/>
    </location>
</feature>
<dbReference type="CDD" id="cd00191">
    <property type="entry name" value="TY"/>
    <property type="match status" value="4"/>
</dbReference>
<evidence type="ECO:0000256" key="10">
    <source>
        <dbReference type="ARBA" id="ARBA00023157"/>
    </source>
</evidence>
<evidence type="ECO:0000256" key="15">
    <source>
        <dbReference type="SAM" id="MobiDB-lite"/>
    </source>
</evidence>
<feature type="compositionally biased region" description="Polar residues" evidence="15">
    <location>
        <begin position="359"/>
        <end position="372"/>
    </location>
</feature>
<dbReference type="CDD" id="cd00054">
    <property type="entry name" value="EGF_CA"/>
    <property type="match status" value="2"/>
</dbReference>
<dbReference type="Pfam" id="PF07645">
    <property type="entry name" value="EGF_CA"/>
    <property type="match status" value="1"/>
</dbReference>
<dbReference type="SMART" id="SM00682">
    <property type="entry name" value="G2F"/>
    <property type="match status" value="1"/>
</dbReference>
<dbReference type="SUPFAM" id="SSF57196">
    <property type="entry name" value="EGF/Laminin"/>
    <property type="match status" value="1"/>
</dbReference>
<feature type="repeat" description="LDL-receptor class B" evidence="13">
    <location>
        <begin position="1299"/>
        <end position="1342"/>
    </location>
</feature>
<feature type="domain" description="Thyroglobulin type-1" evidence="19">
    <location>
        <begin position="925"/>
        <end position="993"/>
    </location>
</feature>
<dbReference type="InterPro" id="IPR003886">
    <property type="entry name" value="NIDO_dom"/>
</dbReference>
<dbReference type="SMART" id="SM00539">
    <property type="entry name" value="NIDO"/>
    <property type="match status" value="1"/>
</dbReference>
<sequence length="1540" mass="170795">MWDRTLHLLLPLHCLLAFSAAISRHELFPYGELRGDVLLQEGDDETSEVVKLSQPLLFYEAQFSNLYVGTNGIISTQDFPRETQYVDDGFPTDFPVIAPFLSDIDTSNGKGKIFYRQDNSEQVLNRAVSEIQRGFPETSFVPTDAFLVTWENVGAYEEMTRHSPSSDRRNTFQAVLAYDHSDAYAIFLYPEDGLQFFGTRPKESYNVHIELPARVGFSRSESGPYYSVTSNEQSVKNLYQTGNTGVPGIWVFHIGSIWELDNVIPAKFFGAPTKEQSLENSHTGFPEHRIFEKNESEDSIDYPESFYEENEDDLEDNTSDATPTHNAHQKVDSDTGNQGYLDIDQASKLTHADVEQEATSSVVLSSSHQNPDWTPYKLSESDTDRDGPLQEPQVQTGEDTDLTRGDTLLTEELPSHKAHNLTPQNSEDLSIYPESEVLVGSHPEQENDFERKQIDADPGLQTDVFSFNPVGKETCERNHGRCSRFAFCADYSAGFCCHCQEDYYGNGVHCLPRGAPHRVNGKVSGNILVGQTPVNFIAADLHAYIVANDGRAYTAISHVPDPASWSLTPLAPIGGLFGWLFALEKPGFQNGFSFTGAKFVHNIDVTFYPGEETVHITQTADGFDSEGYMNVKTAIQGKIPYIPETSTIKLSPYTELYQYSGSVVTSTAYREYTVISESNEEQKLSYRLRQNVTYQECSHSQKQPVSAQKLYVDRVFALYNKEEKVLRYAVTNYIGSLHDSTGQDDLTVNPCYDGTHLCDTRAKCQPGSGLEYSCVCASGYQGDGRDCTDVNECEVGFTRCGQNTVCVNLQGSYRCECASGFTLSGDGHNCILASLINPCEDGSHTCNRDTSRCVPRGDGVFTCECFPGFNKSGEDCVDVDECTEHRCHPDASCTNTLGSFSCRCNSGYEGDGFQCTQILGPEPLKTPCLEKRQQLHPRGPRPAVGQFVPECDVEGNYVPLQCHGSTGHCWCVDKLGEEITGTRTPPGRPAPNCGERGPEPLKTPCLEKRQQLHPRGPRPAVGQFVPECDVEGNYVPLQCHGSTGHCWCVDKLGEEITGTRTTPGRPAPNCGETGPEPLKTPCLERRQQLLGQLHPRGPRPAVGQFVPECDAEGNYVSLQCHGSTGHCWCVDKLGEEIAGTRTPPGRPGPNCGETEPTRRPQTVCERWKQSLIEHYGGKPGGEHYVPQCDQYGDFSPLQCHGNSGYCWCVDKEGREIEGSRTEPGMTPACIPTVAPPTMHPTPRPDVTPPATGTFLLYAQGQQIGYLPLNGTRLHKEKARTLLSLHGSIVVGIDYDCHEKMVYWTDVAGRTINRASLEPGAEPETIINTGLMSTEGLAIDYLRRTMFWTDSGLDKIESARLDGTERKVLFDTQLVNPRAITVDAVRGNLYWTDWNREAPKIESSFVDGSNRRILVNDNIGLPNGLTFDPFSKQVCWADAGTKKLECILSDGTGRRVIQSNLNYPFSVVVYANYFYHTDWRRDGVISLNKDTGHIVEEYLPEQRSHLYGVTAVYPYCPSGRSTMVKGCSKILCYKVRVASPE</sequence>
<dbReference type="InterPro" id="IPR051950">
    <property type="entry name" value="Dev_reg/Prot_inhib"/>
</dbReference>
<dbReference type="Gene3D" id="2.40.155.10">
    <property type="entry name" value="Green fluorescent protein"/>
    <property type="match status" value="1"/>
</dbReference>
<feature type="domain" description="EGF-like" evidence="17">
    <location>
        <begin position="835"/>
        <end position="877"/>
    </location>
</feature>
<dbReference type="PROSITE" id="PS51162">
    <property type="entry name" value="THYROGLOBULIN_1_2"/>
    <property type="match status" value="4"/>
</dbReference>
<protein>
    <submittedName>
        <fullName evidence="21">Nidogen 2</fullName>
    </submittedName>
</protein>
<feature type="signal peptide" evidence="16">
    <location>
        <begin position="1"/>
        <end position="21"/>
    </location>
</feature>
<dbReference type="InterPro" id="IPR000033">
    <property type="entry name" value="LDLR_classB_rpt"/>
</dbReference>
<organism evidence="21">
    <name type="scientific">Xenopus tropicalis</name>
    <name type="common">Western clawed frog</name>
    <name type="synonym">Silurana tropicalis</name>
    <dbReference type="NCBI Taxonomy" id="8364"/>
    <lineage>
        <taxon>Eukaryota</taxon>
        <taxon>Metazoa</taxon>
        <taxon>Chordata</taxon>
        <taxon>Craniata</taxon>
        <taxon>Vertebrata</taxon>
        <taxon>Euteleostomi</taxon>
        <taxon>Amphibia</taxon>
        <taxon>Batrachia</taxon>
        <taxon>Anura</taxon>
        <taxon>Pipoidea</taxon>
        <taxon>Pipidae</taxon>
        <taxon>Xenopodinae</taxon>
        <taxon>Xenopus</taxon>
        <taxon>Silurana</taxon>
    </lineage>
</organism>
<dbReference type="SUPFAM" id="SSF54511">
    <property type="entry name" value="GFP-like"/>
    <property type="match status" value="1"/>
</dbReference>
<feature type="disulfide bond" evidence="14">
    <location>
        <begin position="962"/>
        <end position="969"/>
    </location>
</feature>
<dbReference type="PROSITE" id="PS01186">
    <property type="entry name" value="EGF_2"/>
    <property type="match status" value="3"/>
</dbReference>
<dbReference type="InParanoid" id="A0A6I8QSB2"/>
<keyword evidence="4 12" id="KW-0245">EGF-like domain</keyword>
<comment type="caution">
    <text evidence="12">Lacks conserved residue(s) required for the propagation of feature annotation.</text>
</comment>
<feature type="domain" description="Nidogen G2 beta-barrel" evidence="18">
    <location>
        <begin position="515"/>
        <end position="744"/>
    </location>
</feature>
<comment type="subcellular location">
    <subcellularLocation>
        <location evidence="1">Secreted</location>
        <location evidence="1">Extracellular space</location>
        <location evidence="1">Extracellular matrix</location>
        <location evidence="1">Basement membrane</location>
    </subcellularLocation>
</comment>
<evidence type="ECO:0000256" key="8">
    <source>
        <dbReference type="ARBA" id="ARBA00022869"/>
    </source>
</evidence>
<gene>
    <name evidence="21" type="primary">nid2</name>
</gene>
<feature type="chain" id="PRO_5030155395" evidence="16">
    <location>
        <begin position="22"/>
        <end position="1540"/>
    </location>
</feature>
<name>A0A6I8QSB2_XENTR</name>
<dbReference type="Pfam" id="PF07474">
    <property type="entry name" value="G2F"/>
    <property type="match status" value="1"/>
</dbReference>
<feature type="domain" description="NIDO" evidence="20">
    <location>
        <begin position="99"/>
        <end position="257"/>
    </location>
</feature>
<dbReference type="Pfam" id="PF00058">
    <property type="entry name" value="Ldl_recept_b"/>
    <property type="match status" value="2"/>
</dbReference>
<keyword evidence="5 16" id="KW-0732">Signal</keyword>
<dbReference type="FunFam" id="2.10.25.10:FF:000038">
    <property type="entry name" value="Fibrillin 2"/>
    <property type="match status" value="2"/>
</dbReference>
<feature type="domain" description="EGF-like" evidence="17">
    <location>
        <begin position="747"/>
        <end position="788"/>
    </location>
</feature>
<dbReference type="SMART" id="SM00181">
    <property type="entry name" value="EGF"/>
    <property type="match status" value="5"/>
</dbReference>
<keyword evidence="10 12" id="KW-1015">Disulfide bond</keyword>
<evidence type="ECO:0000256" key="16">
    <source>
        <dbReference type="SAM" id="SignalP"/>
    </source>
</evidence>
<evidence type="ECO:0000256" key="12">
    <source>
        <dbReference type="PROSITE-ProRule" id="PRU00076"/>
    </source>
</evidence>
<evidence type="ECO:0000256" key="2">
    <source>
        <dbReference type="ARBA" id="ARBA00022525"/>
    </source>
</evidence>
<dbReference type="InterPro" id="IPR009030">
    <property type="entry name" value="Growth_fac_rcpt_cys_sf"/>
</dbReference>
<dbReference type="GO" id="GO:0005604">
    <property type="term" value="C:basement membrane"/>
    <property type="evidence" value="ECO:0007669"/>
    <property type="project" value="UniProtKB-SubCell"/>
</dbReference>
<evidence type="ECO:0000256" key="7">
    <source>
        <dbReference type="ARBA" id="ARBA00022837"/>
    </source>
</evidence>